<sequence length="301" mass="32258">MTAALVGATPAEAQLYSQRDLMFLSRKSGTFDFGTIGGNAVSAESSDTELGYRSLYGLPLNDTVAVEASYLGVWDWPESRTIVGGGSIVSDFTASGHGDSNVSTTLRQDASLHNVELNLRHNLRNGEGDQLDVLFGLNYTRFNEQFQIESTSIFGSDYTSSDTSNDFFGPQLGIQSAHQLGFFGLQLHGMTAIGGNSSRSQLRFTDTGHGNPAFDDTADASEFSVMLRGGVTGTAQLTERWALRAGYLVQAYSGFSLAGEFLSAQNATVQSFPAYQSISDSGTNSTLILHGGFLGLEYVLR</sequence>
<organism evidence="1 2">
    <name type="scientific">Stieleria varia</name>
    <dbReference type="NCBI Taxonomy" id="2528005"/>
    <lineage>
        <taxon>Bacteria</taxon>
        <taxon>Pseudomonadati</taxon>
        <taxon>Planctomycetota</taxon>
        <taxon>Planctomycetia</taxon>
        <taxon>Pirellulales</taxon>
        <taxon>Pirellulaceae</taxon>
        <taxon>Stieleria</taxon>
    </lineage>
</organism>
<evidence type="ECO:0000313" key="1">
    <source>
        <dbReference type="EMBL" id="TWT91981.1"/>
    </source>
</evidence>
<reference evidence="1 2" key="1">
    <citation type="submission" date="2019-02" db="EMBL/GenBank/DDBJ databases">
        <title>Deep-cultivation of Planctomycetes and their phenomic and genomic characterization uncovers novel biology.</title>
        <authorList>
            <person name="Wiegand S."/>
            <person name="Jogler M."/>
            <person name="Boedeker C."/>
            <person name="Pinto D."/>
            <person name="Vollmers J."/>
            <person name="Rivas-Marin E."/>
            <person name="Kohn T."/>
            <person name="Peeters S.H."/>
            <person name="Heuer A."/>
            <person name="Rast P."/>
            <person name="Oberbeckmann S."/>
            <person name="Bunk B."/>
            <person name="Jeske O."/>
            <person name="Meyerdierks A."/>
            <person name="Storesund J.E."/>
            <person name="Kallscheuer N."/>
            <person name="Luecker S."/>
            <person name="Lage O.M."/>
            <person name="Pohl T."/>
            <person name="Merkel B.J."/>
            <person name="Hornburger P."/>
            <person name="Mueller R.-W."/>
            <person name="Bruemmer F."/>
            <person name="Labrenz M."/>
            <person name="Spormann A.M."/>
            <person name="Op Den Camp H."/>
            <person name="Overmann J."/>
            <person name="Amann R."/>
            <person name="Jetten M.S.M."/>
            <person name="Mascher T."/>
            <person name="Medema M.H."/>
            <person name="Devos D.P."/>
            <person name="Kaster A.-K."/>
            <person name="Ovreas L."/>
            <person name="Rohde M."/>
            <person name="Galperin M.Y."/>
            <person name="Jogler C."/>
        </authorList>
    </citation>
    <scope>NUCLEOTIDE SEQUENCE [LARGE SCALE GENOMIC DNA]</scope>
    <source>
        <strain evidence="1 2">Pla52n</strain>
    </source>
</reference>
<dbReference type="RefSeq" id="WP_231742773.1">
    <property type="nucleotide sequence ID" value="NZ_CP151726.1"/>
</dbReference>
<protein>
    <recommendedName>
        <fullName evidence="3">Legionella pneumophila major outer membrane protein</fullName>
    </recommendedName>
</protein>
<accession>A0A5C5ZYF4</accession>
<name>A0A5C5ZYF4_9BACT</name>
<dbReference type="AlphaFoldDB" id="A0A5C5ZYF4"/>
<comment type="caution">
    <text evidence="1">The sequence shown here is derived from an EMBL/GenBank/DDBJ whole genome shotgun (WGS) entry which is preliminary data.</text>
</comment>
<dbReference type="Pfam" id="PF07585">
    <property type="entry name" value="BBP7"/>
    <property type="match status" value="1"/>
</dbReference>
<dbReference type="EMBL" id="SJPN01000013">
    <property type="protein sequence ID" value="TWT91981.1"/>
    <property type="molecule type" value="Genomic_DNA"/>
</dbReference>
<keyword evidence="2" id="KW-1185">Reference proteome</keyword>
<dbReference type="InterPro" id="IPR011446">
    <property type="entry name" value="BBP7"/>
</dbReference>
<evidence type="ECO:0008006" key="3">
    <source>
        <dbReference type="Google" id="ProtNLM"/>
    </source>
</evidence>
<gene>
    <name evidence="1" type="ORF">Pla52n_64540</name>
</gene>
<evidence type="ECO:0000313" key="2">
    <source>
        <dbReference type="Proteomes" id="UP000320176"/>
    </source>
</evidence>
<proteinExistence type="predicted"/>
<dbReference type="Proteomes" id="UP000320176">
    <property type="component" value="Unassembled WGS sequence"/>
</dbReference>